<dbReference type="PANTHER" id="PTHR39192:SF1">
    <property type="entry name" value="IRON UPTAKE SYSTEM COMPONENT EFEO"/>
    <property type="match status" value="1"/>
</dbReference>
<evidence type="ECO:0000256" key="2">
    <source>
        <dbReference type="ARBA" id="ARBA00005989"/>
    </source>
</evidence>
<feature type="domain" description="Imelysin-like" evidence="5">
    <location>
        <begin position="55"/>
        <end position="282"/>
    </location>
</feature>
<dbReference type="InterPro" id="IPR053377">
    <property type="entry name" value="Iron_uptake_EfeM/EfeO"/>
</dbReference>
<dbReference type="InterPro" id="IPR050894">
    <property type="entry name" value="EfeM/EfeO_iron_uptake"/>
</dbReference>
<protein>
    <submittedName>
        <fullName evidence="6">Iron uptake system protein EfeO</fullName>
    </submittedName>
</protein>
<feature type="chain" id="PRO_5045695499" evidence="4">
    <location>
        <begin position="20"/>
        <end position="287"/>
    </location>
</feature>
<reference evidence="6 7" key="1">
    <citation type="submission" date="2023-07" db="EMBL/GenBank/DDBJ databases">
        <title>Bacillus lucianemedeirus sp. nov, a new species isolated from an immunobiological production facility.</title>
        <authorList>
            <person name="Costa L.V."/>
            <person name="Miranda R.V.S.L."/>
            <person name="Brandao M.L.L."/>
            <person name="Reis C.M.F."/>
            <person name="Frazao A.M."/>
            <person name="Cruz F.V."/>
            <person name="Baio P.V.P."/>
            <person name="Veras J.F.C."/>
            <person name="Ramos J.N."/>
            <person name="Vieira V."/>
        </authorList>
    </citation>
    <scope>NUCLEOTIDE SEQUENCE [LARGE SCALE GENOMIC DNA]</scope>
    <source>
        <strain evidence="6 7">B190/17</strain>
    </source>
</reference>
<dbReference type="RefSeq" id="WP_404319057.1">
    <property type="nucleotide sequence ID" value="NZ_JAUIYO010000021.1"/>
</dbReference>
<evidence type="ECO:0000256" key="1">
    <source>
        <dbReference type="ARBA" id="ARBA00004196"/>
    </source>
</evidence>
<dbReference type="InterPro" id="IPR038352">
    <property type="entry name" value="Imelysin_sf"/>
</dbReference>
<proteinExistence type="inferred from homology"/>
<feature type="signal peptide" evidence="4">
    <location>
        <begin position="1"/>
        <end position="19"/>
    </location>
</feature>
<comment type="similarity">
    <text evidence="2">Belongs to the EfeM/EfeO family.</text>
</comment>
<name>A0ABW8IC84_9BACI</name>
<comment type="caution">
    <text evidence="6">The sequence shown here is derived from an EMBL/GenBank/DDBJ whole genome shotgun (WGS) entry which is preliminary data.</text>
</comment>
<evidence type="ECO:0000313" key="7">
    <source>
        <dbReference type="Proteomes" id="UP001619911"/>
    </source>
</evidence>
<evidence type="ECO:0000313" key="6">
    <source>
        <dbReference type="EMBL" id="MFK2827096.1"/>
    </source>
</evidence>
<evidence type="ECO:0000256" key="4">
    <source>
        <dbReference type="SAM" id="SignalP"/>
    </source>
</evidence>
<dbReference type="EMBL" id="JAUIYO010000021">
    <property type="protein sequence ID" value="MFK2827096.1"/>
    <property type="molecule type" value="Genomic_DNA"/>
</dbReference>
<dbReference type="Pfam" id="PF09375">
    <property type="entry name" value="Peptidase_M75"/>
    <property type="match status" value="1"/>
</dbReference>
<organism evidence="6 7">
    <name type="scientific">Bacillus lumedeiriae</name>
    <dbReference type="NCBI Taxonomy" id="3058829"/>
    <lineage>
        <taxon>Bacteria</taxon>
        <taxon>Bacillati</taxon>
        <taxon>Bacillota</taxon>
        <taxon>Bacilli</taxon>
        <taxon>Bacillales</taxon>
        <taxon>Bacillaceae</taxon>
        <taxon>Bacillus</taxon>
    </lineage>
</organism>
<gene>
    <name evidence="6" type="primary">efeO</name>
    <name evidence="6" type="ORF">QYG89_15735</name>
</gene>
<comment type="subcellular location">
    <subcellularLocation>
        <location evidence="1">Cell envelope</location>
    </subcellularLocation>
</comment>
<evidence type="ECO:0000259" key="5">
    <source>
        <dbReference type="Pfam" id="PF09375"/>
    </source>
</evidence>
<dbReference type="Proteomes" id="UP001619911">
    <property type="component" value="Unassembled WGS sequence"/>
</dbReference>
<dbReference type="CDD" id="cd14656">
    <property type="entry name" value="Imelysin-like_EfeO"/>
    <property type="match status" value="1"/>
</dbReference>
<keyword evidence="7" id="KW-1185">Reference proteome</keyword>
<sequence>MNKVMKATGFLLLSGSLLAGCGETAQKDEESKEVSQMTEQASSLDKEMQAYKEFSLDQLDQFVIATEGFVGAVKAGDVEKAKELYAPARMYFERSEPIAESFGDLDPRIDARLADIQEEGQGEEEWSGYHKIEQGLWVEGTTKGYEAIADQLLKDVKELRAKVETVEVTPDLMITGAVDLLNEVSTSKITGEEEIYSHTDLYDFKANVEGAERIFEIFKPKLQEKDAALVKTLEENFASLNDLLAKYEDGKGGYVSYETLTKEDTKALSEAVDHLGEPLSQMAIVVE</sequence>
<dbReference type="Gene3D" id="1.20.1420.20">
    <property type="entry name" value="M75 peptidase, HXXE motif"/>
    <property type="match status" value="1"/>
</dbReference>
<dbReference type="NCBIfam" id="NF041757">
    <property type="entry name" value="EfeO"/>
    <property type="match status" value="1"/>
</dbReference>
<dbReference type="InterPro" id="IPR034981">
    <property type="entry name" value="Imelysin-like_EfeO/Algp7"/>
</dbReference>
<evidence type="ECO:0000256" key="3">
    <source>
        <dbReference type="ARBA" id="ARBA00022729"/>
    </source>
</evidence>
<dbReference type="PANTHER" id="PTHR39192">
    <property type="entry name" value="IRON UPTAKE SYSTEM COMPONENT EFEO"/>
    <property type="match status" value="1"/>
</dbReference>
<accession>A0ABW8IC84</accession>
<dbReference type="InterPro" id="IPR018976">
    <property type="entry name" value="Imelysin-like"/>
</dbReference>
<dbReference type="PROSITE" id="PS51257">
    <property type="entry name" value="PROKAR_LIPOPROTEIN"/>
    <property type="match status" value="1"/>
</dbReference>
<keyword evidence="3 4" id="KW-0732">Signal</keyword>